<evidence type="ECO:0000259" key="2">
    <source>
        <dbReference type="Pfam" id="PF09832"/>
    </source>
</evidence>
<protein>
    <recommendedName>
        <fullName evidence="2">DUF2059 domain-containing protein</fullName>
    </recommendedName>
</protein>
<evidence type="ECO:0000313" key="3">
    <source>
        <dbReference type="EMBL" id="TBV00064.1"/>
    </source>
</evidence>
<feature type="domain" description="DUF2059" evidence="2">
    <location>
        <begin position="92"/>
        <end position="151"/>
    </location>
</feature>
<dbReference type="Proteomes" id="UP000292639">
    <property type="component" value="Unassembled WGS sequence"/>
</dbReference>
<dbReference type="RefSeq" id="WP_131183158.1">
    <property type="nucleotide sequence ID" value="NZ_QJUO01000002.1"/>
</dbReference>
<feature type="signal peptide" evidence="1">
    <location>
        <begin position="1"/>
        <end position="24"/>
    </location>
</feature>
<comment type="caution">
    <text evidence="3">The sequence shown here is derived from an EMBL/GenBank/DDBJ whole genome shotgun (WGS) entry which is preliminary data.</text>
</comment>
<gene>
    <name evidence="3" type="ORF">DNJ96_01925</name>
</gene>
<reference evidence="3 4" key="1">
    <citation type="submission" date="2018-06" db="EMBL/GenBank/DDBJ databases">
        <title>Three novel Pseudomonas species isolated from symptomatic oak.</title>
        <authorList>
            <person name="Bueno-Gonzalez V."/>
            <person name="Brady C."/>
        </authorList>
    </citation>
    <scope>NUCLEOTIDE SEQUENCE [LARGE SCALE GENOMIC DNA]</scope>
    <source>
        <strain evidence="3 4">P17C</strain>
    </source>
</reference>
<feature type="chain" id="PRO_5020927253" description="DUF2059 domain-containing protein" evidence="1">
    <location>
        <begin position="25"/>
        <end position="168"/>
    </location>
</feature>
<sequence length="168" mass="18725">MPSFRYLVLAGALALGGQVAPALADQAAHVRNAEEFLRLARAQQLATPVYAQVQDMFAQRFTQLQGGQKQQALLDSYQARANAALDKAIGWDKLKPELVKLYIGQFTEQELRQLIDFYQSPLGRKVLTQLPELNMRSAQIAQSKLEAAVPEVNRLLDDMSKALEAKKE</sequence>
<dbReference type="InterPro" id="IPR018637">
    <property type="entry name" value="DUF2059"/>
</dbReference>
<organism evidence="3 4">
    <name type="scientific">Stutzerimonas kirkiae</name>
    <dbReference type="NCBI Taxonomy" id="2211392"/>
    <lineage>
        <taxon>Bacteria</taxon>
        <taxon>Pseudomonadati</taxon>
        <taxon>Pseudomonadota</taxon>
        <taxon>Gammaproteobacteria</taxon>
        <taxon>Pseudomonadales</taxon>
        <taxon>Pseudomonadaceae</taxon>
        <taxon>Stutzerimonas</taxon>
    </lineage>
</organism>
<dbReference type="Pfam" id="PF09832">
    <property type="entry name" value="DUF2059"/>
    <property type="match status" value="1"/>
</dbReference>
<keyword evidence="1" id="KW-0732">Signal</keyword>
<name>A0A4Q9REB0_9GAMM</name>
<keyword evidence="4" id="KW-1185">Reference proteome</keyword>
<proteinExistence type="predicted"/>
<dbReference type="EMBL" id="QJUP01000001">
    <property type="protein sequence ID" value="TBV00064.1"/>
    <property type="molecule type" value="Genomic_DNA"/>
</dbReference>
<dbReference type="AlphaFoldDB" id="A0A4Q9REB0"/>
<evidence type="ECO:0000313" key="4">
    <source>
        <dbReference type="Proteomes" id="UP000292639"/>
    </source>
</evidence>
<accession>A0A4Q9REB0</accession>
<evidence type="ECO:0000256" key="1">
    <source>
        <dbReference type="SAM" id="SignalP"/>
    </source>
</evidence>